<dbReference type="GO" id="GO:0044877">
    <property type="term" value="F:protein-containing complex binding"/>
    <property type="evidence" value="ECO:0007669"/>
    <property type="project" value="TreeGrafter"/>
</dbReference>
<evidence type="ECO:0000259" key="1">
    <source>
        <dbReference type="Pfam" id="PF13460"/>
    </source>
</evidence>
<dbReference type="AlphaFoldDB" id="A0A2H9TH02"/>
<protein>
    <recommendedName>
        <fullName evidence="1">NAD(P)-binding domain-containing protein</fullName>
    </recommendedName>
</protein>
<dbReference type="OrthoDB" id="276721at2759"/>
<sequence length="230" mass="25507">MKLLVLGGTGFVGRAVCREAVRRGWNVTSLSRRGVPESMDGLLEKVEWRTGSALDRKVYPELMSDRDYVVHCIGTLFESNPVYNLYKKQPINYESSYKALIRDTLELAVESAASAKVKAFGYVSAARYGAIGKTVLPGYMEMKGQAEELLLKRNEFRKVIMRPGFMYGSDRWATIPMSLGVTFTSLFTAGMMPKALCVDTVARALLTELNDSETESSTMEVSDIARIGSL</sequence>
<reference evidence="2 3" key="1">
    <citation type="submission" date="2016-10" db="EMBL/GenBank/DDBJ databases">
        <title>The genome of Paramicrosporidium saccamoebae is the missing link in understanding Cryptomycota and Microsporidia evolution.</title>
        <authorList>
            <person name="Quandt C.A."/>
            <person name="Beaudet D."/>
            <person name="Corsaro D."/>
            <person name="Michel R."/>
            <person name="Corradi N."/>
            <person name="James T."/>
        </authorList>
    </citation>
    <scope>NUCLEOTIDE SEQUENCE [LARGE SCALE GENOMIC DNA]</scope>
    <source>
        <strain evidence="2 3">KSL3</strain>
    </source>
</reference>
<comment type="caution">
    <text evidence="2">The sequence shown here is derived from an EMBL/GenBank/DDBJ whole genome shotgun (WGS) entry which is preliminary data.</text>
</comment>
<dbReference type="GO" id="GO:0006744">
    <property type="term" value="P:ubiquinone biosynthetic process"/>
    <property type="evidence" value="ECO:0007669"/>
    <property type="project" value="EnsemblFungi"/>
</dbReference>
<dbReference type="Pfam" id="PF13460">
    <property type="entry name" value="NAD_binding_10"/>
    <property type="match status" value="1"/>
</dbReference>
<feature type="domain" description="NAD(P)-binding" evidence="1">
    <location>
        <begin position="7"/>
        <end position="170"/>
    </location>
</feature>
<evidence type="ECO:0000313" key="3">
    <source>
        <dbReference type="Proteomes" id="UP000240830"/>
    </source>
</evidence>
<dbReference type="Proteomes" id="UP000240830">
    <property type="component" value="Unassembled WGS sequence"/>
</dbReference>
<dbReference type="EMBL" id="MTSL01000192">
    <property type="protein sequence ID" value="PJF17038.1"/>
    <property type="molecule type" value="Genomic_DNA"/>
</dbReference>
<evidence type="ECO:0000313" key="2">
    <source>
        <dbReference type="EMBL" id="PJF17038.1"/>
    </source>
</evidence>
<name>A0A2H9TH02_9FUNG</name>
<proteinExistence type="predicted"/>
<gene>
    <name evidence="2" type="ORF">PSACC_03151</name>
</gene>
<dbReference type="GO" id="GO:0005739">
    <property type="term" value="C:mitochondrion"/>
    <property type="evidence" value="ECO:0007669"/>
    <property type="project" value="EnsemblFungi"/>
</dbReference>
<dbReference type="SUPFAM" id="SSF51735">
    <property type="entry name" value="NAD(P)-binding Rossmann-fold domains"/>
    <property type="match status" value="1"/>
</dbReference>
<keyword evidence="3" id="KW-1185">Reference proteome</keyword>
<dbReference type="PANTHER" id="PTHR12126:SF16">
    <property type="entry name" value="MIOREX COMPLEX COMPONENT 2"/>
    <property type="match status" value="1"/>
</dbReference>
<dbReference type="InterPro" id="IPR016040">
    <property type="entry name" value="NAD(P)-bd_dom"/>
</dbReference>
<dbReference type="Gene3D" id="3.40.50.720">
    <property type="entry name" value="NAD(P)-binding Rossmann-like Domain"/>
    <property type="match status" value="1"/>
</dbReference>
<dbReference type="PANTHER" id="PTHR12126">
    <property type="entry name" value="NADH-UBIQUINONE OXIDOREDUCTASE 39 KDA SUBUNIT-RELATED"/>
    <property type="match status" value="1"/>
</dbReference>
<dbReference type="InterPro" id="IPR036291">
    <property type="entry name" value="NAD(P)-bd_dom_sf"/>
</dbReference>
<dbReference type="InterPro" id="IPR051207">
    <property type="entry name" value="ComplexI_NDUFA9_subunit"/>
</dbReference>
<accession>A0A2H9TH02</accession>
<organism evidence="2 3">
    <name type="scientific">Paramicrosporidium saccamoebae</name>
    <dbReference type="NCBI Taxonomy" id="1246581"/>
    <lineage>
        <taxon>Eukaryota</taxon>
        <taxon>Fungi</taxon>
        <taxon>Fungi incertae sedis</taxon>
        <taxon>Cryptomycota</taxon>
        <taxon>Cryptomycota incertae sedis</taxon>
        <taxon>Paramicrosporidium</taxon>
    </lineage>
</organism>
<dbReference type="STRING" id="1246581.A0A2H9TH02"/>